<dbReference type="RefSeq" id="WP_013032028.1">
    <property type="nucleotide sequence ID" value="NC_013960.1"/>
</dbReference>
<dbReference type="EMBL" id="CP001798">
    <property type="protein sequence ID" value="ADE14136.1"/>
    <property type="molecule type" value="Genomic_DNA"/>
</dbReference>
<dbReference type="InterPro" id="IPR027417">
    <property type="entry name" value="P-loop_NTPase"/>
</dbReference>
<name>D5BYF3_NITHN</name>
<evidence type="ECO:0000313" key="2">
    <source>
        <dbReference type="EMBL" id="ADE14136.1"/>
    </source>
</evidence>
<dbReference type="Pfam" id="PF19263">
    <property type="entry name" value="DUF5906"/>
    <property type="match status" value="1"/>
</dbReference>
<dbReference type="STRING" id="472759.Nhal_0963"/>
<dbReference type="KEGG" id="nhl:Nhal_0963"/>
<evidence type="ECO:0000259" key="1">
    <source>
        <dbReference type="Pfam" id="PF19263"/>
    </source>
</evidence>
<protein>
    <recommendedName>
        <fullName evidence="1">NrS-1 polymerase-like helicase domain-containing protein</fullName>
    </recommendedName>
</protein>
<accession>D5BYF3</accession>
<sequence length="231" mass="26727">MNTNKKLESWINEPITDWPTQPKAGNCQSLLKLLDHLCSRENHSSDELLDWVLKWLAYPIQNPGAKMRTALVIHGPQGTGKNLFFECIMQIYGRYGRIIDQSAVEDKFNDWASKKLFIIVDEVVNRSDSYIENKLKEIVTNEWILINSKGVDAYEERNHVNMVFFSNERMPVVLEEDDRRHCIIWTPEKLPKAVYDDVAAEIRDGGVEALHHYLLNLDLTGFGEYTEPPHV</sequence>
<gene>
    <name evidence="2" type="ordered locus">Nhal_0963</name>
</gene>
<proteinExistence type="predicted"/>
<dbReference type="SUPFAM" id="SSF52540">
    <property type="entry name" value="P-loop containing nucleoside triphosphate hydrolases"/>
    <property type="match status" value="1"/>
</dbReference>
<evidence type="ECO:0000313" key="3">
    <source>
        <dbReference type="Proteomes" id="UP000001844"/>
    </source>
</evidence>
<reference evidence="3" key="1">
    <citation type="submission" date="2010-04" db="EMBL/GenBank/DDBJ databases">
        <title>Complete genome sequence of Nitrosococcus halophilus Nc4, a salt-adapted, aerobic obligate ammonia-oxidizing sulfur purple bacterium.</title>
        <authorList>
            <consortium name="US DOE Joint Genome Institute"/>
            <person name="Campbell M.A."/>
            <person name="Malfatti S.A."/>
            <person name="Chain P.S.G."/>
            <person name="Heidelberg J.F."/>
            <person name="Ward B.B."/>
            <person name="Klotz M.G."/>
        </authorList>
    </citation>
    <scope>NUCLEOTIDE SEQUENCE [LARGE SCALE GENOMIC DNA]</scope>
    <source>
        <strain evidence="3">Nc4</strain>
    </source>
</reference>
<dbReference type="Proteomes" id="UP000001844">
    <property type="component" value="Chromosome"/>
</dbReference>
<keyword evidence="3" id="KW-1185">Reference proteome</keyword>
<dbReference type="AlphaFoldDB" id="D5BYF3"/>
<dbReference type="InterPro" id="IPR045455">
    <property type="entry name" value="NrS-1_pol-like_helicase"/>
</dbReference>
<organism evidence="2 3">
    <name type="scientific">Nitrosococcus halophilus (strain Nc4)</name>
    <dbReference type="NCBI Taxonomy" id="472759"/>
    <lineage>
        <taxon>Bacteria</taxon>
        <taxon>Pseudomonadati</taxon>
        <taxon>Pseudomonadota</taxon>
        <taxon>Gammaproteobacteria</taxon>
        <taxon>Chromatiales</taxon>
        <taxon>Chromatiaceae</taxon>
        <taxon>Nitrosococcus</taxon>
    </lineage>
</organism>
<dbReference type="Gene3D" id="3.40.50.300">
    <property type="entry name" value="P-loop containing nucleotide triphosphate hydrolases"/>
    <property type="match status" value="1"/>
</dbReference>
<dbReference type="HOGENOM" id="CLU_1198761_0_0_6"/>
<dbReference type="eggNOG" id="COG3378">
    <property type="taxonomic scope" value="Bacteria"/>
</dbReference>
<feature type="domain" description="NrS-1 polymerase-like helicase" evidence="1">
    <location>
        <begin position="73"/>
        <end position="180"/>
    </location>
</feature>